<organism evidence="1 2">
    <name type="scientific">Hypoxylon rubiginosum</name>
    <dbReference type="NCBI Taxonomy" id="110542"/>
    <lineage>
        <taxon>Eukaryota</taxon>
        <taxon>Fungi</taxon>
        <taxon>Dikarya</taxon>
        <taxon>Ascomycota</taxon>
        <taxon>Pezizomycotina</taxon>
        <taxon>Sordariomycetes</taxon>
        <taxon>Xylariomycetidae</taxon>
        <taxon>Xylariales</taxon>
        <taxon>Hypoxylaceae</taxon>
        <taxon>Hypoxylon</taxon>
    </lineage>
</organism>
<gene>
    <name evidence="1" type="ORF">F4820DRAFT_465216</name>
</gene>
<comment type="caution">
    <text evidence="1">The sequence shown here is derived from an EMBL/GenBank/DDBJ whole genome shotgun (WGS) entry which is preliminary data.</text>
</comment>
<dbReference type="Proteomes" id="UP001497700">
    <property type="component" value="Unassembled WGS sequence"/>
</dbReference>
<sequence>MNSVIQQLCRSLQVPATAKRYRDAGVGIAFILLNQLLVVPIQIMLDLHSINLPASILVMLLLWLLLIIANYIHKGTGQFYSKHLRGPTDFLGRHMSFGFVASFIMLNRDHISDALDILRVAGAFVITTLLGYVGSYMLASGTFKLEQRCRGRRMKAGDLESNSKSWPSPSEAWPAPSTARSPNRISQLPPISVALVENRSLTSITPAKRGMVSQWVDYLVRTAPIWISIFLIIVIGIPVYFATRYETPFEALFLVLFWILSVQFQRWLKGSSGLLQFPRLRFTLIIFANPVVVTWGLGTAYVWIKTSYTGQTIDIVISEFRRHNSLAEGMLAIVNGENFTSHIGAGDLAGPILDAGIICMGFKMFEYRKELWESFVTVLTTCVLLAIANVFLNVIIAHALGLEKKDATAFAARCVTIAIGVPTMQNLDGSITLMSALVIFGGIFFQMAGDWLFSLLRINDRDRQQKSDDGSGSDMEKPTPDRNVSTGPDAAIIAAGVTVGINAAAMGTAHLMERDSRAMAYSALSMTVFGAIVVVLTAVPSVSDVMVSLASR</sequence>
<name>A0ACB9ZD70_9PEZI</name>
<proteinExistence type="predicted"/>
<accession>A0ACB9ZD70</accession>
<keyword evidence="2" id="KW-1185">Reference proteome</keyword>
<protein>
    <submittedName>
        <fullName evidence="1">Uncharacterized protein</fullName>
    </submittedName>
</protein>
<evidence type="ECO:0000313" key="1">
    <source>
        <dbReference type="EMBL" id="KAI4868760.1"/>
    </source>
</evidence>
<reference evidence="1 2" key="1">
    <citation type="journal article" date="2022" name="New Phytol.">
        <title>Ecological generalism drives hyperdiversity of secondary metabolite gene clusters in xylarialean endophytes.</title>
        <authorList>
            <person name="Franco M.E.E."/>
            <person name="Wisecaver J.H."/>
            <person name="Arnold A.E."/>
            <person name="Ju Y.M."/>
            <person name="Slot J.C."/>
            <person name="Ahrendt S."/>
            <person name="Moore L.P."/>
            <person name="Eastman K.E."/>
            <person name="Scott K."/>
            <person name="Konkel Z."/>
            <person name="Mondo S.J."/>
            <person name="Kuo A."/>
            <person name="Hayes R.D."/>
            <person name="Haridas S."/>
            <person name="Andreopoulos B."/>
            <person name="Riley R."/>
            <person name="LaButti K."/>
            <person name="Pangilinan J."/>
            <person name="Lipzen A."/>
            <person name="Amirebrahimi M."/>
            <person name="Yan J."/>
            <person name="Adam C."/>
            <person name="Keymanesh K."/>
            <person name="Ng V."/>
            <person name="Louie K."/>
            <person name="Northen T."/>
            <person name="Drula E."/>
            <person name="Henrissat B."/>
            <person name="Hsieh H.M."/>
            <person name="Youens-Clark K."/>
            <person name="Lutzoni F."/>
            <person name="Miadlikowska J."/>
            <person name="Eastwood D.C."/>
            <person name="Hamelin R.C."/>
            <person name="Grigoriev I.V."/>
            <person name="U'Ren J.M."/>
        </authorList>
    </citation>
    <scope>NUCLEOTIDE SEQUENCE [LARGE SCALE GENOMIC DNA]</scope>
    <source>
        <strain evidence="1 2">CBS 119005</strain>
    </source>
</reference>
<dbReference type="EMBL" id="MU393435">
    <property type="protein sequence ID" value="KAI4868760.1"/>
    <property type="molecule type" value="Genomic_DNA"/>
</dbReference>
<evidence type="ECO:0000313" key="2">
    <source>
        <dbReference type="Proteomes" id="UP001497700"/>
    </source>
</evidence>